<dbReference type="InterPro" id="IPR048325">
    <property type="entry name" value="ZSWIM3_N"/>
</dbReference>
<comment type="caution">
    <text evidence="3">The sequence shown here is derived from an EMBL/GenBank/DDBJ whole genome shotgun (WGS) entry which is preliminary data.</text>
</comment>
<protein>
    <recommendedName>
        <fullName evidence="2">ZSWIM3 N-terminal domain-containing protein</fullName>
    </recommendedName>
</protein>
<accession>A0ABD3EUF2</accession>
<dbReference type="PANTHER" id="PTHR31569:SF4">
    <property type="entry name" value="SWIM-TYPE DOMAIN-CONTAINING PROTEIN"/>
    <property type="match status" value="1"/>
</dbReference>
<name>A0ABD3EUF2_9STRA</name>
<dbReference type="EMBL" id="JBIMZQ010000056">
    <property type="protein sequence ID" value="KAL3658140.1"/>
    <property type="molecule type" value="Genomic_DNA"/>
</dbReference>
<dbReference type="Pfam" id="PF21599">
    <property type="entry name" value="ZSWIM3_N"/>
    <property type="match status" value="1"/>
</dbReference>
<dbReference type="Proteomes" id="UP001632037">
    <property type="component" value="Unassembled WGS sequence"/>
</dbReference>
<proteinExistence type="predicted"/>
<feature type="compositionally biased region" description="Polar residues" evidence="1">
    <location>
        <begin position="127"/>
        <end position="136"/>
    </location>
</feature>
<evidence type="ECO:0000313" key="3">
    <source>
        <dbReference type="EMBL" id="KAL3658140.1"/>
    </source>
</evidence>
<feature type="region of interest" description="Disordered" evidence="1">
    <location>
        <begin position="1"/>
        <end position="89"/>
    </location>
</feature>
<organism evidence="3 4">
    <name type="scientific">Phytophthora oleae</name>
    <dbReference type="NCBI Taxonomy" id="2107226"/>
    <lineage>
        <taxon>Eukaryota</taxon>
        <taxon>Sar</taxon>
        <taxon>Stramenopiles</taxon>
        <taxon>Oomycota</taxon>
        <taxon>Peronosporomycetes</taxon>
        <taxon>Peronosporales</taxon>
        <taxon>Peronosporaceae</taxon>
        <taxon>Phytophthora</taxon>
    </lineage>
</organism>
<reference evidence="3 4" key="1">
    <citation type="submission" date="2024-09" db="EMBL/GenBank/DDBJ databases">
        <title>Genome sequencing and assembly of Phytophthora oleae, isolate VK10A, causative agent of rot of olive drupes.</title>
        <authorList>
            <person name="Conti Taguali S."/>
            <person name="Riolo M."/>
            <person name="La Spada F."/>
            <person name="Cacciola S.O."/>
            <person name="Dionisio G."/>
        </authorList>
    </citation>
    <scope>NUCLEOTIDE SEQUENCE [LARGE SCALE GENOMIC DNA]</scope>
    <source>
        <strain evidence="3 4">VK10A</strain>
    </source>
</reference>
<feature type="domain" description="ZSWIM3 N-terminal" evidence="2">
    <location>
        <begin position="174"/>
        <end position="282"/>
    </location>
</feature>
<gene>
    <name evidence="3" type="ORF">V7S43_016773</name>
</gene>
<dbReference type="InterPro" id="IPR052579">
    <property type="entry name" value="Zinc_finger_SWIM"/>
</dbReference>
<feature type="compositionally biased region" description="Acidic residues" evidence="1">
    <location>
        <begin position="27"/>
        <end position="41"/>
    </location>
</feature>
<sequence>MAGAEDIAKSRRNRSTRLGEMYKTIGIEDDDDSSDDSNDEEFVVKESDADESDSASDTTETTSKSARKEIKKFTKGNKGNGNKPVRDGLFKNNQVLKGHSPHVLPTAHPLEKRKVMSNLDRHLSIPRESTTASRPATSPDYKPRKRSSQHLDELELEDDGDADIVNVVPSFASKESFSSWDDFEKHFQLYKRKYNLKFRVRSSEKTENYNKVHEDQMPATFEYTHKIYRCTHGVSQKSRAKGHRNRKQRYCKCMARLTPTVSRLSDNEYGIVIRNQNHTHLHPTTSTQASSYLTTNTLPLDDEAREDVKTMMDARVSSTHITNFLNDRIGCKISPQQTRNLIRSIVG</sequence>
<dbReference type="AlphaFoldDB" id="A0ABD3EUF2"/>
<feature type="compositionally biased region" description="Low complexity" evidence="1">
    <location>
        <begin position="55"/>
        <end position="64"/>
    </location>
</feature>
<evidence type="ECO:0000256" key="1">
    <source>
        <dbReference type="SAM" id="MobiDB-lite"/>
    </source>
</evidence>
<keyword evidence="4" id="KW-1185">Reference proteome</keyword>
<feature type="region of interest" description="Disordered" evidence="1">
    <location>
        <begin position="121"/>
        <end position="158"/>
    </location>
</feature>
<evidence type="ECO:0000313" key="4">
    <source>
        <dbReference type="Proteomes" id="UP001632037"/>
    </source>
</evidence>
<evidence type="ECO:0000259" key="2">
    <source>
        <dbReference type="Pfam" id="PF21599"/>
    </source>
</evidence>
<dbReference type="PANTHER" id="PTHR31569">
    <property type="entry name" value="SWIM-TYPE DOMAIN-CONTAINING PROTEIN"/>
    <property type="match status" value="1"/>
</dbReference>